<protein>
    <submittedName>
        <fullName evidence="3">DUF2807 domain-containing protein</fullName>
    </submittedName>
</protein>
<dbReference type="PANTHER" id="PTHR39200:SF1">
    <property type="entry name" value="AUTO-TRANSPORTER ADHESIN HEAD GIN DOMAIN-CONTAINING PROTEIN-RELATED"/>
    <property type="match status" value="1"/>
</dbReference>
<keyword evidence="1" id="KW-0812">Transmembrane</keyword>
<accession>A0A3N4Q680</accession>
<sequence>MKMTAKKETIVTYSGLSAWLLLCLLAIFGFILTGCVKENVHGSGRVITEERAVERFEDLILDGPLEVRLKQGLHRPVVIEAEDNVMRFVETVSSGPTLRIKIRNNVNLKRFKTIRVYVESEKYRKVVFSGSGSITGNGTDTIRATYFGLEINGSANASLRVDANEVRTGIYGSGDVSLIGRGDEYSSEISGSGNIEAAGLQTVNANIRISGSGDHHIWVTNRLDGRISGSGDIRYKGTPATVNSSVTGSGKISKL</sequence>
<organism evidence="3 4">
    <name type="scientific">Chitinophaga lutea</name>
    <dbReference type="NCBI Taxonomy" id="2488634"/>
    <lineage>
        <taxon>Bacteria</taxon>
        <taxon>Pseudomonadati</taxon>
        <taxon>Bacteroidota</taxon>
        <taxon>Chitinophagia</taxon>
        <taxon>Chitinophagales</taxon>
        <taxon>Chitinophagaceae</taxon>
        <taxon>Chitinophaga</taxon>
    </lineage>
</organism>
<evidence type="ECO:0000256" key="1">
    <source>
        <dbReference type="SAM" id="Phobius"/>
    </source>
</evidence>
<feature type="transmembrane region" description="Helical" evidence="1">
    <location>
        <begin position="12"/>
        <end position="32"/>
    </location>
</feature>
<keyword evidence="4" id="KW-1185">Reference proteome</keyword>
<name>A0A3N4Q680_9BACT</name>
<dbReference type="PANTHER" id="PTHR39200">
    <property type="entry name" value="HYPOTHETICAL EXPORTED PROTEIN"/>
    <property type="match status" value="1"/>
</dbReference>
<evidence type="ECO:0000259" key="2">
    <source>
        <dbReference type="Pfam" id="PF10988"/>
    </source>
</evidence>
<reference evidence="3 4" key="1">
    <citation type="submission" date="2018-11" db="EMBL/GenBank/DDBJ databases">
        <title>Chitinophaga lutea sp.nov., isolate from arsenic contaminated soil.</title>
        <authorList>
            <person name="Zong Y."/>
        </authorList>
    </citation>
    <scope>NUCLEOTIDE SEQUENCE [LARGE SCALE GENOMIC DNA]</scope>
    <source>
        <strain evidence="3 4">ZY74</strain>
    </source>
</reference>
<dbReference type="AlphaFoldDB" id="A0A3N4Q680"/>
<feature type="domain" description="Putative auto-transporter adhesin head GIN" evidence="2">
    <location>
        <begin position="56"/>
        <end position="239"/>
    </location>
</feature>
<evidence type="ECO:0000313" key="3">
    <source>
        <dbReference type="EMBL" id="RPE13041.1"/>
    </source>
</evidence>
<evidence type="ECO:0000313" key="4">
    <source>
        <dbReference type="Proteomes" id="UP000278351"/>
    </source>
</evidence>
<keyword evidence="1" id="KW-1133">Transmembrane helix</keyword>
<comment type="caution">
    <text evidence="3">The sequence shown here is derived from an EMBL/GenBank/DDBJ whole genome shotgun (WGS) entry which is preliminary data.</text>
</comment>
<gene>
    <name evidence="3" type="ORF">EGT74_05750</name>
</gene>
<keyword evidence="1" id="KW-0472">Membrane</keyword>
<dbReference type="Pfam" id="PF10988">
    <property type="entry name" value="DUF2807"/>
    <property type="match status" value="1"/>
</dbReference>
<dbReference type="OrthoDB" id="5585143at2"/>
<dbReference type="Gene3D" id="2.160.20.120">
    <property type="match status" value="1"/>
</dbReference>
<proteinExistence type="predicted"/>
<dbReference type="RefSeq" id="WP_123845557.1">
    <property type="nucleotide sequence ID" value="NZ_RPDH01000001.1"/>
</dbReference>
<dbReference type="PROSITE" id="PS51257">
    <property type="entry name" value="PROKAR_LIPOPROTEIN"/>
    <property type="match status" value="1"/>
</dbReference>
<dbReference type="EMBL" id="RPDH01000001">
    <property type="protein sequence ID" value="RPE13041.1"/>
    <property type="molecule type" value="Genomic_DNA"/>
</dbReference>
<dbReference type="InterPro" id="IPR021255">
    <property type="entry name" value="DUF2807"/>
</dbReference>
<dbReference type="Proteomes" id="UP000278351">
    <property type="component" value="Unassembled WGS sequence"/>
</dbReference>